<organism evidence="1 2">
    <name type="scientific">Paenibacillus pini JCM 16418</name>
    <dbReference type="NCBI Taxonomy" id="1236976"/>
    <lineage>
        <taxon>Bacteria</taxon>
        <taxon>Bacillati</taxon>
        <taxon>Bacillota</taxon>
        <taxon>Bacilli</taxon>
        <taxon>Bacillales</taxon>
        <taxon>Paenibacillaceae</taxon>
        <taxon>Paenibacillus</taxon>
    </lineage>
</organism>
<dbReference type="AlphaFoldDB" id="W7Z1E5"/>
<evidence type="ECO:0000313" key="2">
    <source>
        <dbReference type="Proteomes" id="UP000019364"/>
    </source>
</evidence>
<dbReference type="Proteomes" id="UP000019364">
    <property type="component" value="Unassembled WGS sequence"/>
</dbReference>
<gene>
    <name evidence="1" type="ORF">JCM16418_5033</name>
</gene>
<sequence length="58" mass="6873">MLETRNTYEGLFIDRFVTVEASSEQEAKKIILQELRRMVSTLSDDDLIEELQLHIYLK</sequence>
<name>W7Z1E5_9BACL</name>
<evidence type="ECO:0000313" key="1">
    <source>
        <dbReference type="EMBL" id="GAF10811.1"/>
    </source>
</evidence>
<dbReference type="RefSeq" id="WP_158442457.1">
    <property type="nucleotide sequence ID" value="NZ_BAVZ01000038.1"/>
</dbReference>
<dbReference type="EMBL" id="BAVZ01000038">
    <property type="protein sequence ID" value="GAF10811.1"/>
    <property type="molecule type" value="Genomic_DNA"/>
</dbReference>
<accession>W7Z1E5</accession>
<keyword evidence="2" id="KW-1185">Reference proteome</keyword>
<proteinExistence type="predicted"/>
<reference evidence="1 2" key="1">
    <citation type="journal article" date="2014" name="Genome Announc.">
        <title>Draft Genome Sequence of Paenibacillus pini JCM 16418T, Isolated from the Rhizosphere of Pine Tree.</title>
        <authorList>
            <person name="Yuki M."/>
            <person name="Oshima K."/>
            <person name="Suda W."/>
            <person name="Oshida Y."/>
            <person name="Kitamura K."/>
            <person name="Iida Y."/>
            <person name="Hattori M."/>
            <person name="Ohkuma M."/>
        </authorList>
    </citation>
    <scope>NUCLEOTIDE SEQUENCE [LARGE SCALE GENOMIC DNA]</scope>
    <source>
        <strain evidence="1 2">JCM 16418</strain>
    </source>
</reference>
<comment type="caution">
    <text evidence="1">The sequence shown here is derived from an EMBL/GenBank/DDBJ whole genome shotgun (WGS) entry which is preliminary data.</text>
</comment>
<protein>
    <submittedName>
        <fullName evidence="1">Uncharacterized protein</fullName>
    </submittedName>
</protein>